<keyword evidence="1" id="KW-0472">Membrane</keyword>
<dbReference type="AlphaFoldDB" id="Q5ENK1"/>
<feature type="signal peptide" evidence="2">
    <location>
        <begin position="1"/>
        <end position="27"/>
    </location>
</feature>
<name>Q5ENK1_KRYTR</name>
<organism evidence="3">
    <name type="scientific">Kryptoperidinium triquetrum</name>
    <name type="common">Dinoflagellate</name>
    <name type="synonym">Heterocapsa triquetra</name>
    <dbReference type="NCBI Taxonomy" id="66468"/>
    <lineage>
        <taxon>Eukaryota</taxon>
        <taxon>Sar</taxon>
        <taxon>Alveolata</taxon>
        <taxon>Dinophyceae</taxon>
        <taxon>Peridiniales</taxon>
        <taxon>Kryptoperidiniaceae</taxon>
        <taxon>Kryptoperidinium</taxon>
    </lineage>
</organism>
<dbReference type="EMBL" id="AY826931">
    <property type="protein sequence ID" value="AAW79392.1"/>
    <property type="molecule type" value="mRNA"/>
</dbReference>
<keyword evidence="1" id="KW-0812">Transmembrane</keyword>
<sequence length="96" mass="9611">MASPRSGLLSVALLAAAAIAATFGASAFVSPPAASQSALRGAAGMATAYGAMAAAVPEPAMAFTEKELNNFGVFFAVFFLGFFVAGMARLFTVGKL</sequence>
<protein>
    <submittedName>
        <fullName evidence="3">Uncharacterized protein</fullName>
    </submittedName>
</protein>
<evidence type="ECO:0000313" key="3">
    <source>
        <dbReference type="EMBL" id="AAW79392.1"/>
    </source>
</evidence>
<keyword evidence="2" id="KW-0732">Signal</keyword>
<accession>Q5ENK1</accession>
<reference evidence="3" key="1">
    <citation type="journal article" date="2005" name="J. Mol. Biol.">
        <title>Complex protein targeting to dinoflagellate plastids.</title>
        <authorList>
            <person name="Patron N.J."/>
            <person name="Waller R.F."/>
            <person name="Archibald J.M."/>
            <person name="Keeling P.J."/>
        </authorList>
    </citation>
    <scope>NUCLEOTIDE SEQUENCE</scope>
</reference>
<evidence type="ECO:0000256" key="1">
    <source>
        <dbReference type="SAM" id="Phobius"/>
    </source>
</evidence>
<proteinExistence type="evidence at transcript level"/>
<feature type="chain" id="PRO_5004255611" evidence="2">
    <location>
        <begin position="28"/>
        <end position="96"/>
    </location>
</feature>
<feature type="transmembrane region" description="Helical" evidence="1">
    <location>
        <begin position="68"/>
        <end position="91"/>
    </location>
</feature>
<keyword evidence="1" id="KW-1133">Transmembrane helix</keyword>
<evidence type="ECO:0000256" key="2">
    <source>
        <dbReference type="SAM" id="SignalP"/>
    </source>
</evidence>